<evidence type="ECO:0000256" key="8">
    <source>
        <dbReference type="ARBA" id="ARBA00039255"/>
    </source>
</evidence>
<organism evidence="11 12">
    <name type="scientific">Sporidiobolus salmonicolor</name>
    <name type="common">Yeast-like fungus</name>
    <name type="synonym">Sporobolomyces salmonicolor</name>
    <dbReference type="NCBI Taxonomy" id="5005"/>
    <lineage>
        <taxon>Eukaryota</taxon>
        <taxon>Fungi</taxon>
        <taxon>Dikarya</taxon>
        <taxon>Basidiomycota</taxon>
        <taxon>Pucciniomycotina</taxon>
        <taxon>Microbotryomycetes</taxon>
        <taxon>Sporidiobolales</taxon>
        <taxon>Sporidiobolaceae</taxon>
        <taxon>Sporobolomyces</taxon>
    </lineage>
</organism>
<dbReference type="GO" id="GO:0003743">
    <property type="term" value="F:translation initiation factor activity"/>
    <property type="evidence" value="ECO:0007669"/>
    <property type="project" value="UniProtKB-KW"/>
</dbReference>
<dbReference type="PANTHER" id="PTHR11960">
    <property type="entry name" value="EUKARYOTIC TRANSLATION INITIATION FACTOR 4E RELATED"/>
    <property type="match status" value="1"/>
</dbReference>
<dbReference type="GO" id="GO:0016281">
    <property type="term" value="C:eukaryotic translation initiation factor 4F complex"/>
    <property type="evidence" value="ECO:0007669"/>
    <property type="project" value="TreeGrafter"/>
</dbReference>
<accession>A0A0D6ENJ7</accession>
<gene>
    <name evidence="11" type="primary">SPOSA6832_03360</name>
</gene>
<dbReference type="SUPFAM" id="SSF55418">
    <property type="entry name" value="eIF4e-like"/>
    <property type="match status" value="1"/>
</dbReference>
<dbReference type="Proteomes" id="UP000243876">
    <property type="component" value="Unassembled WGS sequence"/>
</dbReference>
<sequence length="302" mass="32730">MSDSAAPAAAPAPATLDSPPTPESNLPPAAAHAAHAAVKSAIASSSSSAAESGPAAPAEAKLDHDGRDVTVLSDPTNFNVKHPLYSPWTLWFDSASKQDKAKSWEEALSKVISFQSVEEFWGLYNNIVPPSLLNANSNYYLFKEGIKPAWEDEANSQGGKWSVQLPRGKYTEQIDHFWLYTMLAAIGETFETPYPTPSDSTPASSPSPSSPSPLPAAFSNEITGVIVSARKAFYRINIWTRTAAPADRARIENIGRHFKYGVCGFDKGMSFSEKDKVSSDVEFVSHKDSQAKYGTKVQKWTV</sequence>
<dbReference type="Pfam" id="PF01652">
    <property type="entry name" value="IF4E"/>
    <property type="match status" value="1"/>
</dbReference>
<name>A0A0D6ENJ7_SPOSA</name>
<keyword evidence="4 9" id="KW-0694">RNA-binding</keyword>
<evidence type="ECO:0000256" key="5">
    <source>
        <dbReference type="ARBA" id="ARBA00022917"/>
    </source>
</evidence>
<dbReference type="InterPro" id="IPR023398">
    <property type="entry name" value="TIF_eIF4e-like"/>
</dbReference>
<dbReference type="OrthoDB" id="590761at2759"/>
<keyword evidence="2 9" id="KW-0396">Initiation factor</keyword>
<evidence type="ECO:0000256" key="6">
    <source>
        <dbReference type="ARBA" id="ARBA00030245"/>
    </source>
</evidence>
<feature type="region of interest" description="Disordered" evidence="10">
    <location>
        <begin position="1"/>
        <end position="33"/>
    </location>
</feature>
<dbReference type="PANTHER" id="PTHR11960:SF8">
    <property type="entry name" value="EUKARYOTIC TRANSLATION INITIATION FACTOR 4E1-RELATED"/>
    <property type="match status" value="1"/>
</dbReference>
<dbReference type="FunFam" id="3.30.760.10:FF:000011">
    <property type="entry name" value="Eukaryotic translation initiation factor 4E"/>
    <property type="match status" value="1"/>
</dbReference>
<evidence type="ECO:0000313" key="11">
    <source>
        <dbReference type="EMBL" id="CEQ41622.1"/>
    </source>
</evidence>
<feature type="non-terminal residue" evidence="11">
    <location>
        <position position="1"/>
    </location>
</feature>
<feature type="compositionally biased region" description="Low complexity" evidence="10">
    <location>
        <begin position="1"/>
        <end position="18"/>
    </location>
</feature>
<evidence type="ECO:0000256" key="1">
    <source>
        <dbReference type="ARBA" id="ARBA00009860"/>
    </source>
</evidence>
<dbReference type="GO" id="GO:0000340">
    <property type="term" value="F:RNA 7-methylguanosine cap binding"/>
    <property type="evidence" value="ECO:0007669"/>
    <property type="project" value="TreeGrafter"/>
</dbReference>
<proteinExistence type="inferred from homology"/>
<dbReference type="GO" id="GO:0006417">
    <property type="term" value="P:regulation of translation"/>
    <property type="evidence" value="ECO:0007669"/>
    <property type="project" value="UniProtKB-KW"/>
</dbReference>
<evidence type="ECO:0000256" key="9">
    <source>
        <dbReference type="RuleBase" id="RU004374"/>
    </source>
</evidence>
<feature type="region of interest" description="Disordered" evidence="10">
    <location>
        <begin position="45"/>
        <end position="64"/>
    </location>
</feature>
<keyword evidence="5 9" id="KW-0648">Protein biosynthesis</keyword>
<comment type="similarity">
    <text evidence="1 9">Belongs to the eukaryotic initiation factor 4E family.</text>
</comment>
<feature type="compositionally biased region" description="Low complexity" evidence="10">
    <location>
        <begin position="197"/>
        <end position="207"/>
    </location>
</feature>
<feature type="compositionally biased region" description="Low complexity" evidence="10">
    <location>
        <begin position="45"/>
        <end position="59"/>
    </location>
</feature>
<evidence type="ECO:0000313" key="12">
    <source>
        <dbReference type="Proteomes" id="UP000243876"/>
    </source>
</evidence>
<reference evidence="12" key="1">
    <citation type="submission" date="2015-02" db="EMBL/GenBank/DDBJ databases">
        <authorList>
            <person name="Gon?alves P."/>
        </authorList>
    </citation>
    <scope>NUCLEOTIDE SEQUENCE [LARGE SCALE GENOMIC DNA]</scope>
</reference>
<feature type="region of interest" description="Disordered" evidence="10">
    <location>
        <begin position="194"/>
        <end position="214"/>
    </location>
</feature>
<keyword evidence="3" id="KW-0810">Translation regulation</keyword>
<dbReference type="EMBL" id="CENE01000016">
    <property type="protein sequence ID" value="CEQ41622.1"/>
    <property type="molecule type" value="Genomic_DNA"/>
</dbReference>
<dbReference type="InterPro" id="IPR001040">
    <property type="entry name" value="TIF_eIF_4E"/>
</dbReference>
<dbReference type="AlphaFoldDB" id="A0A0D6ENJ7"/>
<evidence type="ECO:0000256" key="10">
    <source>
        <dbReference type="SAM" id="MobiDB-lite"/>
    </source>
</evidence>
<protein>
    <recommendedName>
        <fullName evidence="8">Eukaryotic translation initiation factor 4E</fullName>
    </recommendedName>
    <alternativeName>
        <fullName evidence="7">eIF-4F 25 kDa subunit</fullName>
    </alternativeName>
    <alternativeName>
        <fullName evidence="6">mRNA cap-binding protein</fullName>
    </alternativeName>
</protein>
<evidence type="ECO:0000256" key="7">
    <source>
        <dbReference type="ARBA" id="ARBA00032656"/>
    </source>
</evidence>
<evidence type="ECO:0000256" key="4">
    <source>
        <dbReference type="ARBA" id="ARBA00022884"/>
    </source>
</evidence>
<evidence type="ECO:0000256" key="2">
    <source>
        <dbReference type="ARBA" id="ARBA00022540"/>
    </source>
</evidence>
<evidence type="ECO:0000256" key="3">
    <source>
        <dbReference type="ARBA" id="ARBA00022845"/>
    </source>
</evidence>
<dbReference type="Gene3D" id="3.30.760.10">
    <property type="entry name" value="RNA Cap, Translation Initiation Factor Eif4e"/>
    <property type="match status" value="1"/>
</dbReference>
<keyword evidence="12" id="KW-1185">Reference proteome</keyword>